<dbReference type="PANTHER" id="PTHR13360:SF1">
    <property type="entry name" value="ACTIVATING SIGNAL COINTEGRATOR 1 COMPLEX SUBUNIT 1"/>
    <property type="match status" value="1"/>
</dbReference>
<dbReference type="InterPro" id="IPR036612">
    <property type="entry name" value="KH_dom_type_1_sf"/>
</dbReference>
<keyword evidence="3" id="KW-1185">Reference proteome</keyword>
<dbReference type="GO" id="GO:0003723">
    <property type="term" value="F:RNA binding"/>
    <property type="evidence" value="ECO:0007669"/>
    <property type="project" value="UniProtKB-UniRule"/>
</dbReference>
<dbReference type="InterPro" id="IPR009097">
    <property type="entry name" value="Cyclic_Pdiesterase"/>
</dbReference>
<organism evidence="3 4">
    <name type="scientific">Globodera rostochiensis</name>
    <name type="common">Golden nematode worm</name>
    <name type="synonym">Heterodera rostochiensis</name>
    <dbReference type="NCBI Taxonomy" id="31243"/>
    <lineage>
        <taxon>Eukaryota</taxon>
        <taxon>Metazoa</taxon>
        <taxon>Ecdysozoa</taxon>
        <taxon>Nematoda</taxon>
        <taxon>Chromadorea</taxon>
        <taxon>Rhabditida</taxon>
        <taxon>Tylenchina</taxon>
        <taxon>Tylenchomorpha</taxon>
        <taxon>Tylenchoidea</taxon>
        <taxon>Heteroderidae</taxon>
        <taxon>Heteroderinae</taxon>
        <taxon>Globodera</taxon>
    </lineage>
</organism>
<feature type="domain" description="K Homology" evidence="2">
    <location>
        <begin position="223"/>
        <end position="295"/>
    </location>
</feature>
<dbReference type="WBParaSite" id="Gr19_v10_g987.t2">
    <property type="protein sequence ID" value="Gr19_v10_g987.t2"/>
    <property type="gene ID" value="Gr19_v10_g987"/>
</dbReference>
<proteinExistence type="predicted"/>
<dbReference type="Gene3D" id="3.90.1140.10">
    <property type="entry name" value="Cyclic phosphodiesterase"/>
    <property type="match status" value="1"/>
</dbReference>
<accession>A0A914IDL2</accession>
<evidence type="ECO:0000259" key="2">
    <source>
        <dbReference type="SMART" id="SM00322"/>
    </source>
</evidence>
<name>A0A914IDL2_GLORO</name>
<dbReference type="PANTHER" id="PTHR13360">
    <property type="entry name" value="ACTIVATING SIGNAL COINTEGRATOR 1 COMPLEX SUBUNIT 1"/>
    <property type="match status" value="1"/>
</dbReference>
<evidence type="ECO:0000313" key="3">
    <source>
        <dbReference type="Proteomes" id="UP000887572"/>
    </source>
</evidence>
<dbReference type="SUPFAM" id="SSF55144">
    <property type="entry name" value="LigT-like"/>
    <property type="match status" value="1"/>
</dbReference>
<dbReference type="Gene3D" id="3.30.1370.10">
    <property type="entry name" value="K Homology domain, type 1"/>
    <property type="match status" value="1"/>
</dbReference>
<dbReference type="SUPFAM" id="SSF54791">
    <property type="entry name" value="Eukaryotic type KH-domain (KH-domain type I)"/>
    <property type="match status" value="1"/>
</dbReference>
<dbReference type="GO" id="GO:0006355">
    <property type="term" value="P:regulation of DNA-templated transcription"/>
    <property type="evidence" value="ECO:0007669"/>
    <property type="project" value="TreeGrafter"/>
</dbReference>
<dbReference type="Pfam" id="PF00013">
    <property type="entry name" value="KH_1"/>
    <property type="match status" value="1"/>
</dbReference>
<dbReference type="InterPro" id="IPR019510">
    <property type="entry name" value="AKAP7-like_phosphoesterase"/>
</dbReference>
<dbReference type="AlphaFoldDB" id="A0A914IDL2"/>
<sequence length="516" mass="56992">MQPDEALNDLRSLGPMIGNCFADLFAVPPSHISIFSKFIEYFLGSSALLCFSSKVGQMQNPLDMATYRVGAETYRRNCPLETVSTAAPAAGAAFGMAEDEAGTSICAVDGAMLRHSGDEQTPSPTLSGRSSSSEVQQADFAVSECESPGKKVRLSTATTSTMTAEIAREIGEVSSNAKSGENVPLFMGRKTVEVVSAADGLMYTEKVPDNPLVGSVQYNKAEQYFYDSLRVPTDLVGLLCGKDGNRRNKIAEQNRCTLRFPKKQKPGSQTEIELSSTENALHVQACREALEKALVDARQKAAPTHFISVPIFDAAFRAQFSEMVDRICADETLPEELRNKKMYMTPSKLHLTLSVFKLFTEEEIQRVRHFLDEQFRSKNIRDILEGTDGKLRIEFRSLQNLGNQPEQCRVLFAQPKAESLQCLANALDDALTQAGLVQKRRSDDVLLHMTVLNTKYLWKGWQTVDATQLLEKFGQLQFPPVDVEELHLCSMRGNANASDPNGYVSVHSVKFASTDN</sequence>
<protein>
    <submittedName>
        <fullName evidence="4">K Homology domain-containing protein</fullName>
    </submittedName>
</protein>
<evidence type="ECO:0000256" key="1">
    <source>
        <dbReference type="PROSITE-ProRule" id="PRU00117"/>
    </source>
</evidence>
<dbReference type="Proteomes" id="UP000887572">
    <property type="component" value="Unplaced"/>
</dbReference>
<dbReference type="PROSITE" id="PS50084">
    <property type="entry name" value="KH_TYPE_1"/>
    <property type="match status" value="1"/>
</dbReference>
<evidence type="ECO:0000313" key="4">
    <source>
        <dbReference type="WBParaSite" id="Gr19_v10_g987.t2"/>
    </source>
</evidence>
<dbReference type="InterPro" id="IPR004088">
    <property type="entry name" value="KH_dom_type_1"/>
</dbReference>
<dbReference type="InterPro" id="IPR004087">
    <property type="entry name" value="KH_dom"/>
</dbReference>
<dbReference type="Pfam" id="PF10469">
    <property type="entry name" value="AKAP7_NLS"/>
    <property type="match status" value="1"/>
</dbReference>
<reference evidence="4" key="1">
    <citation type="submission" date="2022-11" db="UniProtKB">
        <authorList>
            <consortium name="WormBaseParasite"/>
        </authorList>
    </citation>
    <scope>IDENTIFICATION</scope>
</reference>
<dbReference type="InterPro" id="IPR009210">
    <property type="entry name" value="ASCC1"/>
</dbReference>
<dbReference type="GO" id="GO:0006307">
    <property type="term" value="P:DNA alkylation repair"/>
    <property type="evidence" value="ECO:0007669"/>
    <property type="project" value="InterPro"/>
</dbReference>
<keyword evidence="1" id="KW-0694">RNA-binding</keyword>
<dbReference type="GO" id="GO:0005634">
    <property type="term" value="C:nucleus"/>
    <property type="evidence" value="ECO:0007669"/>
    <property type="project" value="TreeGrafter"/>
</dbReference>
<dbReference type="SMART" id="SM00322">
    <property type="entry name" value="KH"/>
    <property type="match status" value="1"/>
</dbReference>